<dbReference type="Proteomes" id="UP000803884">
    <property type="component" value="Unassembled WGS sequence"/>
</dbReference>
<dbReference type="EMBL" id="JAAQHG020000033">
    <property type="protein sequence ID" value="KAL1583673.1"/>
    <property type="molecule type" value="Genomic_DNA"/>
</dbReference>
<dbReference type="GO" id="GO:0003677">
    <property type="term" value="F:DNA binding"/>
    <property type="evidence" value="ECO:0007669"/>
    <property type="project" value="InterPro"/>
</dbReference>
<keyword evidence="1" id="KW-0479">Metal-binding</keyword>
<dbReference type="Pfam" id="PF04082">
    <property type="entry name" value="Fungal_trans"/>
    <property type="match status" value="1"/>
</dbReference>
<dbReference type="InterPro" id="IPR007219">
    <property type="entry name" value="XnlR_reg_dom"/>
</dbReference>
<name>A0AB34KES9_9PEZI</name>
<reference evidence="5 6" key="1">
    <citation type="journal article" date="2020" name="Microbiol. Resour. Announc.">
        <title>Draft Genome Sequence of a Cladosporium Species Isolated from the Mesophotic Ascidian Didemnum maculosum.</title>
        <authorList>
            <person name="Gioti A."/>
            <person name="Siaperas R."/>
            <person name="Nikolaivits E."/>
            <person name="Le Goff G."/>
            <person name="Ouazzani J."/>
            <person name="Kotoulas G."/>
            <person name="Topakas E."/>
        </authorList>
    </citation>
    <scope>NUCLEOTIDE SEQUENCE [LARGE SCALE GENOMIC DNA]</scope>
    <source>
        <strain evidence="5 6">TM138-S3</strain>
    </source>
</reference>
<sequence length="794" mass="88326">MHGAAQGCRHEVPRSWPRWPMNVFVGLSSEPASTTPIPMRTLPTTPSYILGQHSQRSGPLQSPAAPMPTPSHKQTVRAHPSAPVADSSTSAASNSNNGRTNQSARRQQIGVACNSCQVRKGKCDGQRPCKWCRDHEIPCKHEAEAGETLTSARKRKYEDLEHEHLTLLELVNIAALRPDAGEILQQFKNGRRAGDLVILLKEGDITYQNHLGSDPRTRRMLLSLLIQSTASLDEIILIAPRIAEARLDITWEAEDGRTKALKNRTIDADAIVSAVDNLVAPDAPPKAPDPLGQSFNKTDRGLTNEFLLRARPWTKLLTDDALVTHLVTIFLNYNNVYWRYVEQDLFLRSMQSGNVRAEFCSPFLVNAICALACLSSEHGVVFNRPDDLISRGQHFHDEALRLWHLEKGKASVTNIQALVISSMGSGFRGKDKLGLSLLAVAKRMNDELPFPPISAETITISDRTRARVSACWAFHHFDTTSALGLLRVSVPIDTRLSFLPNFPEIWRVWTGEPFLRTNTYFRPNALMRERCQLIRLTAEAVNLLFTTVDGISRPASEKAIKAVMARMEHWYSLLPDDLQFHKNLPAPVYELHGHYYCALITLRSSLDSLQTIPNCPNAVAHSSASPPQALLAVLQATNLLRAFRQTYAFKCPLAFIFQVSAIVSSILLHHLEVSPTASPQLAGMLSDPQDDVKTAFAESYRCLLAIGTRVMIGRGVARMVYHTSRARNTPLPQSTQRLLDVVSDVVWSSTDVKHISSDFPNWGMQKSLAVNEDARMERLLKQWEGIRLNDGSAG</sequence>
<evidence type="ECO:0000313" key="5">
    <source>
        <dbReference type="EMBL" id="KAL1583673.1"/>
    </source>
</evidence>
<dbReference type="GeneID" id="96009233"/>
<feature type="compositionally biased region" description="Polar residues" evidence="3">
    <location>
        <begin position="30"/>
        <end position="60"/>
    </location>
</feature>
<dbReference type="InterPro" id="IPR036864">
    <property type="entry name" value="Zn2-C6_fun-type_DNA-bd_sf"/>
</dbReference>
<dbReference type="Pfam" id="PF00172">
    <property type="entry name" value="Zn_clus"/>
    <property type="match status" value="1"/>
</dbReference>
<protein>
    <recommendedName>
        <fullName evidence="4">Zn(2)-C6 fungal-type domain-containing protein</fullName>
    </recommendedName>
</protein>
<dbReference type="GO" id="GO:0006351">
    <property type="term" value="P:DNA-templated transcription"/>
    <property type="evidence" value="ECO:0007669"/>
    <property type="project" value="InterPro"/>
</dbReference>
<dbReference type="GO" id="GO:0008270">
    <property type="term" value="F:zinc ion binding"/>
    <property type="evidence" value="ECO:0007669"/>
    <property type="project" value="InterPro"/>
</dbReference>
<evidence type="ECO:0000256" key="1">
    <source>
        <dbReference type="ARBA" id="ARBA00022723"/>
    </source>
</evidence>
<feature type="domain" description="Zn(2)-C6 fungal-type" evidence="4">
    <location>
        <begin position="112"/>
        <end position="141"/>
    </location>
</feature>
<feature type="region of interest" description="Disordered" evidence="3">
    <location>
        <begin position="30"/>
        <end position="106"/>
    </location>
</feature>
<dbReference type="Gene3D" id="4.10.240.10">
    <property type="entry name" value="Zn(2)-C6 fungal-type DNA-binding domain"/>
    <property type="match status" value="1"/>
</dbReference>
<dbReference type="PANTHER" id="PTHR47256">
    <property type="entry name" value="ZN(II)2CYS6 TRANSCRIPTION FACTOR (EUROFUNG)-RELATED"/>
    <property type="match status" value="1"/>
</dbReference>
<evidence type="ECO:0000256" key="2">
    <source>
        <dbReference type="ARBA" id="ARBA00023242"/>
    </source>
</evidence>
<evidence type="ECO:0000256" key="3">
    <source>
        <dbReference type="SAM" id="MobiDB-lite"/>
    </source>
</evidence>
<proteinExistence type="predicted"/>
<dbReference type="PROSITE" id="PS50048">
    <property type="entry name" value="ZN2_CY6_FUNGAL_2"/>
    <property type="match status" value="1"/>
</dbReference>
<evidence type="ECO:0000313" key="6">
    <source>
        <dbReference type="Proteomes" id="UP000803884"/>
    </source>
</evidence>
<dbReference type="AlphaFoldDB" id="A0AB34KES9"/>
<keyword evidence="6" id="KW-1185">Reference proteome</keyword>
<dbReference type="InterPro" id="IPR001138">
    <property type="entry name" value="Zn2Cys6_DnaBD"/>
</dbReference>
<dbReference type="InterPro" id="IPR053187">
    <property type="entry name" value="Notoamide_regulator"/>
</dbReference>
<dbReference type="GO" id="GO:0000981">
    <property type="term" value="F:DNA-binding transcription factor activity, RNA polymerase II-specific"/>
    <property type="evidence" value="ECO:0007669"/>
    <property type="project" value="InterPro"/>
</dbReference>
<dbReference type="PANTHER" id="PTHR47256:SF1">
    <property type="entry name" value="ZN(II)2CYS6 TRANSCRIPTION FACTOR (EUROFUNG)"/>
    <property type="match status" value="1"/>
</dbReference>
<evidence type="ECO:0000259" key="4">
    <source>
        <dbReference type="PROSITE" id="PS50048"/>
    </source>
</evidence>
<organism evidence="5 6">
    <name type="scientific">Cladosporium halotolerans</name>
    <dbReference type="NCBI Taxonomy" id="1052096"/>
    <lineage>
        <taxon>Eukaryota</taxon>
        <taxon>Fungi</taxon>
        <taxon>Dikarya</taxon>
        <taxon>Ascomycota</taxon>
        <taxon>Pezizomycotina</taxon>
        <taxon>Dothideomycetes</taxon>
        <taxon>Dothideomycetidae</taxon>
        <taxon>Cladosporiales</taxon>
        <taxon>Cladosporiaceae</taxon>
        <taxon>Cladosporium</taxon>
    </lineage>
</organism>
<comment type="caution">
    <text evidence="5">The sequence shown here is derived from an EMBL/GenBank/DDBJ whole genome shotgun (WGS) entry which is preliminary data.</text>
</comment>
<gene>
    <name evidence="5" type="ORF">WHR41_07791</name>
</gene>
<feature type="compositionally biased region" description="Low complexity" evidence="3">
    <location>
        <begin position="85"/>
        <end position="97"/>
    </location>
</feature>
<dbReference type="SUPFAM" id="SSF57701">
    <property type="entry name" value="Zn2/Cys6 DNA-binding domain"/>
    <property type="match status" value="1"/>
</dbReference>
<dbReference type="CDD" id="cd12148">
    <property type="entry name" value="fungal_TF_MHR"/>
    <property type="match status" value="1"/>
</dbReference>
<keyword evidence="2" id="KW-0539">Nucleus</keyword>
<dbReference type="RefSeq" id="XP_069226780.1">
    <property type="nucleotide sequence ID" value="XM_069376395.1"/>
</dbReference>
<accession>A0AB34KES9</accession>